<organism evidence="2 4">
    <name type="scientific">Didymodactylos carnosus</name>
    <dbReference type="NCBI Taxonomy" id="1234261"/>
    <lineage>
        <taxon>Eukaryota</taxon>
        <taxon>Metazoa</taxon>
        <taxon>Spiralia</taxon>
        <taxon>Gnathifera</taxon>
        <taxon>Rotifera</taxon>
        <taxon>Eurotatoria</taxon>
        <taxon>Bdelloidea</taxon>
        <taxon>Philodinida</taxon>
        <taxon>Philodinidae</taxon>
        <taxon>Didymodactylos</taxon>
    </lineage>
</organism>
<name>A0A815JRK7_9BILA</name>
<gene>
    <name evidence="2" type="ORF">GPM918_LOCUS32444</name>
    <name evidence="3" type="ORF">SRO942_LOCUS33114</name>
</gene>
<dbReference type="InterPro" id="IPR045197">
    <property type="entry name" value="NUP210-like"/>
</dbReference>
<dbReference type="OrthoDB" id="361283at2759"/>
<dbReference type="PANTHER" id="PTHR23019">
    <property type="entry name" value="NUCLEAR PORE MEMBRANE GLYCOPROTEIN GP210-RELATED"/>
    <property type="match status" value="1"/>
</dbReference>
<dbReference type="EMBL" id="CAJNOQ010016569">
    <property type="protein sequence ID" value="CAF1383552.1"/>
    <property type="molecule type" value="Genomic_DNA"/>
</dbReference>
<sequence length="181" mass="20346">FLYLVTVSSQGNLIEQTGLANQTIVQVFDVKSPELNASAHVELVKPDQMELLTCPVETEISNTLRLPVKMLSKHDLLTCCFRLDFHVQLDDDQLTNGIFQYKGVVSPNNEKYGDDQSACAILLFKSIKSGLTNVRVILKSYNLEQSVLISSYEPLKTNRRRLLLAVDSMFHLKLTNGLCLN</sequence>
<dbReference type="Proteomes" id="UP000681722">
    <property type="component" value="Unassembled WGS sequence"/>
</dbReference>
<feature type="non-terminal residue" evidence="2">
    <location>
        <position position="1"/>
    </location>
</feature>
<protein>
    <recommendedName>
        <fullName evidence="1">NUP210 Ig-like domain-containing protein</fullName>
    </recommendedName>
</protein>
<dbReference type="PANTHER" id="PTHR23019:SF0">
    <property type="entry name" value="NUCLEAR PORE MEMBRANE GLYCOPROTEIN 210"/>
    <property type="match status" value="1"/>
</dbReference>
<evidence type="ECO:0000259" key="1">
    <source>
        <dbReference type="Pfam" id="PF24935"/>
    </source>
</evidence>
<evidence type="ECO:0000313" key="2">
    <source>
        <dbReference type="EMBL" id="CAF1383552.1"/>
    </source>
</evidence>
<proteinExistence type="predicted"/>
<dbReference type="Pfam" id="PF24935">
    <property type="entry name" value="Ig_NUP210_6th"/>
    <property type="match status" value="1"/>
</dbReference>
<reference evidence="2" key="1">
    <citation type="submission" date="2021-02" db="EMBL/GenBank/DDBJ databases">
        <authorList>
            <person name="Nowell W R."/>
        </authorList>
    </citation>
    <scope>NUCLEOTIDE SEQUENCE</scope>
</reference>
<dbReference type="InterPro" id="IPR056898">
    <property type="entry name" value="Ig_NUP210_6th"/>
</dbReference>
<feature type="domain" description="NUP210 Ig-like" evidence="1">
    <location>
        <begin position="49"/>
        <end position="138"/>
    </location>
</feature>
<comment type="caution">
    <text evidence="2">The sequence shown here is derived from an EMBL/GenBank/DDBJ whole genome shotgun (WGS) entry which is preliminary data.</text>
</comment>
<evidence type="ECO:0000313" key="4">
    <source>
        <dbReference type="Proteomes" id="UP000663829"/>
    </source>
</evidence>
<dbReference type="GO" id="GO:0005643">
    <property type="term" value="C:nuclear pore"/>
    <property type="evidence" value="ECO:0007669"/>
    <property type="project" value="TreeGrafter"/>
</dbReference>
<dbReference type="AlphaFoldDB" id="A0A815JRK7"/>
<dbReference type="EMBL" id="CAJOBC010081971">
    <property type="protein sequence ID" value="CAF4278606.1"/>
    <property type="molecule type" value="Genomic_DNA"/>
</dbReference>
<accession>A0A815JRK7</accession>
<evidence type="ECO:0000313" key="3">
    <source>
        <dbReference type="EMBL" id="CAF4278606.1"/>
    </source>
</evidence>
<keyword evidence="4" id="KW-1185">Reference proteome</keyword>
<dbReference type="Proteomes" id="UP000663829">
    <property type="component" value="Unassembled WGS sequence"/>
</dbReference>